<dbReference type="GO" id="GO:0003735">
    <property type="term" value="F:structural constituent of ribosome"/>
    <property type="evidence" value="ECO:0007669"/>
    <property type="project" value="TreeGrafter"/>
</dbReference>
<dbReference type="Pfam" id="PF09243">
    <property type="entry name" value="Rsm22"/>
    <property type="match status" value="1"/>
</dbReference>
<sequence>MSLPSYLQEKITLLLKEASTTQLQQARQAVTSRYKTHHQSSFQTQEERLSYLATRLPAIYAVASWVLEKIKPYSLKLTSHLDLGTGPGTIFFAVQTLFPSIQKNTLLEKDPSLIQLGKQLTPSDFSATWHLQNLQMTPSFDEADLVTISYVLNELEDPSLLILRAWEATKHFLVLIDPGTPYGFSKLKSAREILIQQGAFILAPCSHEAPCPMEAKDWCHFKVNVQRPSFHQKIKQSPKGFEEEKFSYLIAAKQSYQRQQARIVRKPIKGSGHIILDLCEPNGLRRQVISKKNISHYHEARHAEWGDPWDE</sequence>
<dbReference type="SUPFAM" id="SSF53335">
    <property type="entry name" value="S-adenosyl-L-methionine-dependent methyltransferases"/>
    <property type="match status" value="1"/>
</dbReference>
<evidence type="ECO:0000256" key="1">
    <source>
        <dbReference type="ARBA" id="ARBA00022723"/>
    </source>
</evidence>
<comment type="caution">
    <text evidence="5">The sequence shown here is derived from an EMBL/GenBank/DDBJ whole genome shotgun (WGS) entry which is preliminary data.</text>
</comment>
<dbReference type="PANTHER" id="PTHR13184:SF5">
    <property type="entry name" value="METHYLTRANSFERASE-LIKE PROTEIN 17, MITOCHONDRIAL"/>
    <property type="match status" value="1"/>
</dbReference>
<dbReference type="PANTHER" id="PTHR13184">
    <property type="entry name" value="37S RIBOSOMAL PROTEIN S22"/>
    <property type="match status" value="1"/>
</dbReference>
<evidence type="ECO:0008006" key="7">
    <source>
        <dbReference type="Google" id="ProtNLM"/>
    </source>
</evidence>
<dbReference type="GO" id="GO:0008168">
    <property type="term" value="F:methyltransferase activity"/>
    <property type="evidence" value="ECO:0007669"/>
    <property type="project" value="InterPro"/>
</dbReference>
<dbReference type="InterPro" id="IPR029063">
    <property type="entry name" value="SAM-dependent_MTases_sf"/>
</dbReference>
<keyword evidence="2" id="KW-0809">Transit peptide</keyword>
<dbReference type="InterPro" id="IPR052571">
    <property type="entry name" value="Mt_RNA_Methyltransferase"/>
</dbReference>
<evidence type="ECO:0000313" key="5">
    <source>
        <dbReference type="EMBL" id="MBN9412452.1"/>
    </source>
</evidence>
<organism evidence="5 6">
    <name type="scientific">Candidatus Paracaedimonas acanthamoebae</name>
    <dbReference type="NCBI Taxonomy" id="244581"/>
    <lineage>
        <taxon>Bacteria</taxon>
        <taxon>Pseudomonadati</taxon>
        <taxon>Pseudomonadota</taxon>
        <taxon>Alphaproteobacteria</taxon>
        <taxon>Holosporales</taxon>
        <taxon>Caedimonadaceae</taxon>
        <taxon>Candidatus Paracaedimonas</taxon>
    </lineage>
</organism>
<accession>A0A8J7PPP6</accession>
<keyword evidence="4" id="KW-0411">Iron-sulfur</keyword>
<name>A0A8J7PPP6_9PROT</name>
<dbReference type="GO" id="GO:0051536">
    <property type="term" value="F:iron-sulfur cluster binding"/>
    <property type="evidence" value="ECO:0007669"/>
    <property type="project" value="UniProtKB-KW"/>
</dbReference>
<evidence type="ECO:0000313" key="6">
    <source>
        <dbReference type="Proteomes" id="UP000664414"/>
    </source>
</evidence>
<dbReference type="Gene3D" id="3.40.50.150">
    <property type="entry name" value="Vaccinia Virus protein VP39"/>
    <property type="match status" value="1"/>
</dbReference>
<dbReference type="InterPro" id="IPR015324">
    <property type="entry name" value="Ribosomal_Rsm22-like"/>
</dbReference>
<reference evidence="5" key="1">
    <citation type="submission" date="2021-02" db="EMBL/GenBank/DDBJ databases">
        <title>Thiocyanate and organic carbon inputs drive convergent selection for specific autotrophic Afipia and Thiobacillus strains within complex microbiomes.</title>
        <authorList>
            <person name="Huddy R.J."/>
            <person name="Sachdeva R."/>
            <person name="Kadzinga F."/>
            <person name="Kantor R.S."/>
            <person name="Harrison S.T.L."/>
            <person name="Banfield J.F."/>
        </authorList>
    </citation>
    <scope>NUCLEOTIDE SEQUENCE</scope>
    <source>
        <strain evidence="5">SCN18_10_11_15_R4_P_38_20</strain>
    </source>
</reference>
<keyword evidence="3" id="KW-0408">Iron</keyword>
<gene>
    <name evidence="5" type="ORF">J0H12_00800</name>
</gene>
<dbReference type="AlphaFoldDB" id="A0A8J7PPP6"/>
<evidence type="ECO:0000256" key="3">
    <source>
        <dbReference type="ARBA" id="ARBA00023004"/>
    </source>
</evidence>
<dbReference type="EMBL" id="JAFKGL010000010">
    <property type="protein sequence ID" value="MBN9412452.1"/>
    <property type="molecule type" value="Genomic_DNA"/>
</dbReference>
<dbReference type="GO" id="GO:0046872">
    <property type="term" value="F:metal ion binding"/>
    <property type="evidence" value="ECO:0007669"/>
    <property type="project" value="UniProtKB-KW"/>
</dbReference>
<dbReference type="GO" id="GO:0006412">
    <property type="term" value="P:translation"/>
    <property type="evidence" value="ECO:0007669"/>
    <property type="project" value="InterPro"/>
</dbReference>
<proteinExistence type="predicted"/>
<dbReference type="GO" id="GO:0015935">
    <property type="term" value="C:small ribosomal subunit"/>
    <property type="evidence" value="ECO:0007669"/>
    <property type="project" value="TreeGrafter"/>
</dbReference>
<keyword evidence="1" id="KW-0479">Metal-binding</keyword>
<dbReference type="Proteomes" id="UP000664414">
    <property type="component" value="Unassembled WGS sequence"/>
</dbReference>
<evidence type="ECO:0000256" key="4">
    <source>
        <dbReference type="ARBA" id="ARBA00023014"/>
    </source>
</evidence>
<protein>
    <recommendedName>
        <fullName evidence="7">Ribosomal small subunit Rsm22</fullName>
    </recommendedName>
</protein>
<evidence type="ECO:0000256" key="2">
    <source>
        <dbReference type="ARBA" id="ARBA00022946"/>
    </source>
</evidence>